<dbReference type="InterPro" id="IPR010727">
    <property type="entry name" value="DUF1302"/>
</dbReference>
<sequence length="537" mass="58817">MENTPRRKRPGAARRLSPHPARWAAAAALIGLAIPPLAGAFQIETDDPELRVLWDTTVKYSLMNRLENPDSRLLVDPDQDDGDRNFRKGLVSNRLDVFSELDISKRGWGARVSGAAWYDTLYHGSNDNDSPGTVNHTSADYDRYTSGTRNLMGQHVELLDAFVFGKFDLGSAKANFRLGKHTVIYGESLFLAPNSLAGVMAPVDAVKAASVPGSQTKEILMPVNQISGNIQITPELMVGAYYQLEWRKARLPASGSYFSTGDLLDDGGEIFYGPGGLRRSDDTQPGNSGQGGIQVRYRVNSIETDFGFYALRYNEKFPTPTGDFATGQYWLDYHTGAKAYGISATRTFGNVNLATEFSIRKNVTLANRVPVFYANGASVNGPYPVGDTAHWNISWLASLGPSFVAREADFVGEIAWNRTLSVTRGHYDENASRDAFAIRFIYEPKYRQVLDGLDISIPINIGASIGKSSAIGNALGGHRTGDISIGVAGVYLGSWKGSLNYTHYFGRAATETTNGIMNWGQYYADRDYISASISHTF</sequence>
<dbReference type="EMBL" id="JACHIB010000005">
    <property type="protein sequence ID" value="MBB6082979.1"/>
    <property type="molecule type" value="Genomic_DNA"/>
</dbReference>
<evidence type="ECO:0000313" key="2">
    <source>
        <dbReference type="Proteomes" id="UP000541136"/>
    </source>
</evidence>
<name>A0A7W9TLT2_CASDE</name>
<dbReference type="Proteomes" id="UP000541136">
    <property type="component" value="Unassembled WGS sequence"/>
</dbReference>
<organism evidence="1 2">
    <name type="scientific">Castellaniella defragrans</name>
    <name type="common">Alcaligenes defragrans</name>
    <dbReference type="NCBI Taxonomy" id="75697"/>
    <lineage>
        <taxon>Bacteria</taxon>
        <taxon>Pseudomonadati</taxon>
        <taxon>Pseudomonadota</taxon>
        <taxon>Betaproteobacteria</taxon>
        <taxon>Burkholderiales</taxon>
        <taxon>Alcaligenaceae</taxon>
        <taxon>Castellaniella</taxon>
    </lineage>
</organism>
<protein>
    <recommendedName>
        <fullName evidence="3">DUF1302 domain-containing protein</fullName>
    </recommendedName>
</protein>
<proteinExistence type="predicted"/>
<dbReference type="RefSeq" id="WP_170288418.1">
    <property type="nucleotide sequence ID" value="NZ_JACHIB010000005.1"/>
</dbReference>
<dbReference type="Pfam" id="PF06980">
    <property type="entry name" value="DUF1302"/>
    <property type="match status" value="1"/>
</dbReference>
<gene>
    <name evidence="1" type="ORF">HNR28_001014</name>
</gene>
<dbReference type="AlphaFoldDB" id="A0A7W9TLT2"/>
<reference evidence="1 2" key="1">
    <citation type="submission" date="2020-08" db="EMBL/GenBank/DDBJ databases">
        <title>Genomic Encyclopedia of Type Strains, Phase IV (KMG-IV): sequencing the most valuable type-strain genomes for metagenomic binning, comparative biology and taxonomic classification.</title>
        <authorList>
            <person name="Goeker M."/>
        </authorList>
    </citation>
    <scope>NUCLEOTIDE SEQUENCE [LARGE SCALE GENOMIC DNA]</scope>
    <source>
        <strain evidence="1 2">DSM 12141</strain>
    </source>
</reference>
<accession>A0A7W9TLT2</accession>
<comment type="caution">
    <text evidence="1">The sequence shown here is derived from an EMBL/GenBank/DDBJ whole genome shotgun (WGS) entry which is preliminary data.</text>
</comment>
<evidence type="ECO:0008006" key="3">
    <source>
        <dbReference type="Google" id="ProtNLM"/>
    </source>
</evidence>
<evidence type="ECO:0000313" key="1">
    <source>
        <dbReference type="EMBL" id="MBB6082979.1"/>
    </source>
</evidence>